<evidence type="ECO:0000313" key="4">
    <source>
        <dbReference type="Proteomes" id="UP000323865"/>
    </source>
</evidence>
<name>A0ABX6A2J5_9MICO</name>
<accession>A0ABX6A2J5</accession>
<dbReference type="Pfam" id="PF00135">
    <property type="entry name" value="COesterase"/>
    <property type="match status" value="1"/>
</dbReference>
<feature type="domain" description="Carboxylesterase type B" evidence="2">
    <location>
        <begin position="64"/>
        <end position="377"/>
    </location>
</feature>
<evidence type="ECO:0000259" key="2">
    <source>
        <dbReference type="Pfam" id="PF00135"/>
    </source>
</evidence>
<sequence length="505" mass="54462">MPLPAVSTPSCSPCRTRAALRQRSCSRGSGSPAEIPRLVSKAPKGRPYDGVVTSERFSREQSIVVDAPAGCIAGWRDGEVIRATGIPYARAERFEKPVPVNELGSFEAREWSPSAPQNAMEEPPLFGPELRDLGVSEDCQNLSITIPGDLREGEKLPVIVWIHGGSYVAGAGDSSFSDPARWVAERRVIVVTVSYRLGVLGFLGSSLGPANLGLLDQAEAFRWVRRNISSFGGDAARVTALGESAGADAILHHAAAMGRAILDGRDEELLFDRAIALSPPLGIREGRSRMNALSARILEKRVRRESPIEDLLAAQKAIETAAAPFGYAGSMPFGVQYGHDPLPPEESVLAAWHAIAPKVPLLISAVGTESSFFAHSMPFARFLRGLPRLGERAYWTFVDSASRAVFTKDIAALSDEWGAAGGVAHRAVVPWSVPGNPFGSPHVTDIALLFSREDSWRSALPFEGATWEEIDRAGADLRRYFTEFASGESDHPLTREPRAIRGHAA</sequence>
<dbReference type="PANTHER" id="PTHR11559">
    <property type="entry name" value="CARBOXYLESTERASE"/>
    <property type="match status" value="1"/>
</dbReference>
<dbReference type="EMBL" id="CP044108">
    <property type="protein sequence ID" value="QEU11048.1"/>
    <property type="molecule type" value="Genomic_DNA"/>
</dbReference>
<dbReference type="InterPro" id="IPR050309">
    <property type="entry name" value="Type-B_Carboxylest/Lipase"/>
</dbReference>
<proteinExistence type="predicted"/>
<evidence type="ECO:0000256" key="1">
    <source>
        <dbReference type="SAM" id="MobiDB-lite"/>
    </source>
</evidence>
<dbReference type="InterPro" id="IPR002018">
    <property type="entry name" value="CarbesteraseB"/>
</dbReference>
<protein>
    <submittedName>
        <fullName evidence="3">Carboxylesterase family protein</fullName>
    </submittedName>
</protein>
<feature type="region of interest" description="Disordered" evidence="1">
    <location>
        <begin position="22"/>
        <end position="50"/>
    </location>
</feature>
<organism evidence="3 4">
    <name type="scientific">Dermabacter vaginalis</name>
    <dbReference type="NCBI Taxonomy" id="1630135"/>
    <lineage>
        <taxon>Bacteria</taxon>
        <taxon>Bacillati</taxon>
        <taxon>Actinomycetota</taxon>
        <taxon>Actinomycetes</taxon>
        <taxon>Micrococcales</taxon>
        <taxon>Dermabacteraceae</taxon>
        <taxon>Dermabacter</taxon>
    </lineage>
</organism>
<gene>
    <name evidence="3" type="ORF">FOB48_01150</name>
</gene>
<dbReference type="SUPFAM" id="SSF53474">
    <property type="entry name" value="alpha/beta-Hydrolases"/>
    <property type="match status" value="1"/>
</dbReference>
<evidence type="ECO:0000313" key="3">
    <source>
        <dbReference type="EMBL" id="QEU11048.1"/>
    </source>
</evidence>
<keyword evidence="4" id="KW-1185">Reference proteome</keyword>
<dbReference type="InterPro" id="IPR029058">
    <property type="entry name" value="AB_hydrolase_fold"/>
</dbReference>
<dbReference type="Gene3D" id="3.40.50.1820">
    <property type="entry name" value="alpha/beta hydrolase"/>
    <property type="match status" value="1"/>
</dbReference>
<dbReference type="Proteomes" id="UP000323865">
    <property type="component" value="Chromosome"/>
</dbReference>
<reference evidence="3 4" key="1">
    <citation type="submission" date="2019-09" db="EMBL/GenBank/DDBJ databases">
        <title>FDA dAtabase for Regulatory Grade micrObial Sequences (FDA-ARGOS): Supporting development and validation of Infectious Disease Dx tests.</title>
        <authorList>
            <person name="Sciortino C."/>
            <person name="Tallon L."/>
            <person name="Sadzewicz L."/>
            <person name="Vavikolanu K."/>
            <person name="Mehta A."/>
            <person name="Aluvathingal J."/>
            <person name="Nadendla S."/>
            <person name="Nandy P."/>
            <person name="Geyer C."/>
            <person name="Yan Y."/>
            <person name="Sichtig H."/>
        </authorList>
    </citation>
    <scope>NUCLEOTIDE SEQUENCE [LARGE SCALE GENOMIC DNA]</scope>
    <source>
        <strain evidence="3 4">FDAARGOS_640</strain>
    </source>
</reference>